<comment type="caution">
    <text evidence="2">The sequence shown here is derived from an EMBL/GenBank/DDBJ whole genome shotgun (WGS) entry which is preliminary data.</text>
</comment>
<dbReference type="OrthoDB" id="9805115at2"/>
<accession>A0A543KIM3</accession>
<evidence type="ECO:0000313" key="3">
    <source>
        <dbReference type="Proteomes" id="UP000320582"/>
    </source>
</evidence>
<organism evidence="2 3">
    <name type="scientific">Roseinatronobacter monicus</name>
    <dbReference type="NCBI Taxonomy" id="393481"/>
    <lineage>
        <taxon>Bacteria</taxon>
        <taxon>Pseudomonadati</taxon>
        <taxon>Pseudomonadota</taxon>
        <taxon>Alphaproteobacteria</taxon>
        <taxon>Rhodobacterales</taxon>
        <taxon>Paracoccaceae</taxon>
        <taxon>Roseinatronobacter</taxon>
    </lineage>
</organism>
<dbReference type="Proteomes" id="UP000320582">
    <property type="component" value="Unassembled WGS sequence"/>
</dbReference>
<dbReference type="EMBL" id="VFPT01000001">
    <property type="protein sequence ID" value="TQM94938.1"/>
    <property type="molecule type" value="Genomic_DNA"/>
</dbReference>
<gene>
    <name evidence="2" type="ORF">BD293_3630</name>
</gene>
<protein>
    <submittedName>
        <fullName evidence="2">Uncharacterized protein</fullName>
    </submittedName>
</protein>
<keyword evidence="3" id="KW-1185">Reference proteome</keyword>
<evidence type="ECO:0000313" key="2">
    <source>
        <dbReference type="EMBL" id="TQM94938.1"/>
    </source>
</evidence>
<proteinExistence type="predicted"/>
<reference evidence="2 3" key="1">
    <citation type="submission" date="2019-06" db="EMBL/GenBank/DDBJ databases">
        <title>Genomic Encyclopedia of Archaeal and Bacterial Type Strains, Phase II (KMG-II): from individual species to whole genera.</title>
        <authorList>
            <person name="Goeker M."/>
        </authorList>
    </citation>
    <scope>NUCLEOTIDE SEQUENCE [LARGE SCALE GENOMIC DNA]</scope>
    <source>
        <strain evidence="2 3">DSM 18423</strain>
    </source>
</reference>
<dbReference type="AlphaFoldDB" id="A0A543KIM3"/>
<dbReference type="RefSeq" id="WP_142084050.1">
    <property type="nucleotide sequence ID" value="NZ_VFPT01000001.1"/>
</dbReference>
<sequence length="65" mass="6888">MNKSVPSVSVKYAANGSSNKSNELDMRAMQNAAQASRVIRATLVAGLIRPADADRPRAGYVPAWG</sequence>
<feature type="region of interest" description="Disordered" evidence="1">
    <location>
        <begin position="1"/>
        <end position="24"/>
    </location>
</feature>
<evidence type="ECO:0000256" key="1">
    <source>
        <dbReference type="SAM" id="MobiDB-lite"/>
    </source>
</evidence>
<name>A0A543KIM3_9RHOB</name>